<feature type="domain" description="Histidine kinase" evidence="15">
    <location>
        <begin position="195"/>
        <end position="409"/>
    </location>
</feature>
<dbReference type="InterPro" id="IPR005467">
    <property type="entry name" value="His_kinase_dom"/>
</dbReference>
<dbReference type="PROSITE" id="PS50885">
    <property type="entry name" value="HAMP"/>
    <property type="match status" value="1"/>
</dbReference>
<dbReference type="InterPro" id="IPR036890">
    <property type="entry name" value="HATPase_C_sf"/>
</dbReference>
<evidence type="ECO:0000256" key="6">
    <source>
        <dbReference type="ARBA" id="ARBA00022679"/>
    </source>
</evidence>
<dbReference type="PANTHER" id="PTHR45528">
    <property type="entry name" value="SENSOR HISTIDINE KINASE CPXA"/>
    <property type="match status" value="1"/>
</dbReference>
<comment type="subcellular location">
    <subcellularLocation>
        <location evidence="2">Cell membrane</location>
        <topology evidence="2">Multi-pass membrane protein</topology>
    </subcellularLocation>
</comment>
<dbReference type="Gene3D" id="3.30.565.10">
    <property type="entry name" value="Histidine kinase-like ATPase, C-terminal domain"/>
    <property type="match status" value="1"/>
</dbReference>
<dbReference type="Pfam" id="PF02518">
    <property type="entry name" value="HATPase_c"/>
    <property type="match status" value="1"/>
</dbReference>
<evidence type="ECO:0000256" key="9">
    <source>
        <dbReference type="ARBA" id="ARBA00022777"/>
    </source>
</evidence>
<dbReference type="Gene3D" id="1.10.287.130">
    <property type="match status" value="1"/>
</dbReference>
<dbReference type="Pfam" id="PF00512">
    <property type="entry name" value="HisKA"/>
    <property type="match status" value="1"/>
</dbReference>
<evidence type="ECO:0000256" key="10">
    <source>
        <dbReference type="ARBA" id="ARBA00022840"/>
    </source>
</evidence>
<comment type="caution">
    <text evidence="17">The sequence shown here is derived from an EMBL/GenBank/DDBJ whole genome shotgun (WGS) entry which is preliminary data.</text>
</comment>
<keyword evidence="6" id="KW-0808">Transferase</keyword>
<evidence type="ECO:0000256" key="13">
    <source>
        <dbReference type="ARBA" id="ARBA00023136"/>
    </source>
</evidence>
<keyword evidence="12" id="KW-0902">Two-component regulatory system</keyword>
<evidence type="ECO:0000256" key="12">
    <source>
        <dbReference type="ARBA" id="ARBA00023012"/>
    </source>
</evidence>
<evidence type="ECO:0000259" key="15">
    <source>
        <dbReference type="PROSITE" id="PS50109"/>
    </source>
</evidence>
<evidence type="ECO:0000256" key="2">
    <source>
        <dbReference type="ARBA" id="ARBA00004651"/>
    </source>
</evidence>
<dbReference type="GO" id="GO:0016301">
    <property type="term" value="F:kinase activity"/>
    <property type="evidence" value="ECO:0007669"/>
    <property type="project" value="UniProtKB-KW"/>
</dbReference>
<dbReference type="SUPFAM" id="SSF47384">
    <property type="entry name" value="Homodimeric domain of signal transducing histidine kinase"/>
    <property type="match status" value="1"/>
</dbReference>
<dbReference type="PROSITE" id="PS50109">
    <property type="entry name" value="HIS_KIN"/>
    <property type="match status" value="1"/>
</dbReference>
<keyword evidence="5" id="KW-0597">Phosphoprotein</keyword>
<dbReference type="Gene3D" id="6.10.340.10">
    <property type="match status" value="1"/>
</dbReference>
<dbReference type="EMBL" id="JAGRPV010000001">
    <property type="protein sequence ID" value="MDI4647422.1"/>
    <property type="molecule type" value="Genomic_DNA"/>
</dbReference>
<evidence type="ECO:0000256" key="7">
    <source>
        <dbReference type="ARBA" id="ARBA00022692"/>
    </source>
</evidence>
<evidence type="ECO:0000313" key="18">
    <source>
        <dbReference type="Proteomes" id="UP001161691"/>
    </source>
</evidence>
<dbReference type="InterPro" id="IPR004358">
    <property type="entry name" value="Sig_transdc_His_kin-like_C"/>
</dbReference>
<keyword evidence="11 14" id="KW-1133">Transmembrane helix</keyword>
<organism evidence="17 18">
    <name type="scientific">Cohnella hashimotonis</name>
    <dbReference type="NCBI Taxonomy" id="2826895"/>
    <lineage>
        <taxon>Bacteria</taxon>
        <taxon>Bacillati</taxon>
        <taxon>Bacillota</taxon>
        <taxon>Bacilli</taxon>
        <taxon>Bacillales</taxon>
        <taxon>Paenibacillaceae</taxon>
        <taxon>Cohnella</taxon>
    </lineage>
</organism>
<dbReference type="InterPro" id="IPR003661">
    <property type="entry name" value="HisK_dim/P_dom"/>
</dbReference>
<evidence type="ECO:0000256" key="5">
    <source>
        <dbReference type="ARBA" id="ARBA00022553"/>
    </source>
</evidence>
<dbReference type="PANTHER" id="PTHR45528:SF1">
    <property type="entry name" value="SENSOR HISTIDINE KINASE CPXA"/>
    <property type="match status" value="1"/>
</dbReference>
<keyword evidence="13 14" id="KW-0472">Membrane</keyword>
<dbReference type="InterPro" id="IPR036097">
    <property type="entry name" value="HisK_dim/P_sf"/>
</dbReference>
<dbReference type="SMART" id="SM00304">
    <property type="entry name" value="HAMP"/>
    <property type="match status" value="2"/>
</dbReference>
<dbReference type="Pfam" id="PF00672">
    <property type="entry name" value="HAMP"/>
    <property type="match status" value="1"/>
</dbReference>
<dbReference type="InterPro" id="IPR003594">
    <property type="entry name" value="HATPase_dom"/>
</dbReference>
<evidence type="ECO:0000313" key="17">
    <source>
        <dbReference type="EMBL" id="MDI4647422.1"/>
    </source>
</evidence>
<dbReference type="CDD" id="cd00082">
    <property type="entry name" value="HisKA"/>
    <property type="match status" value="1"/>
</dbReference>
<feature type="transmembrane region" description="Helical" evidence="14">
    <location>
        <begin position="21"/>
        <end position="43"/>
    </location>
</feature>
<reference evidence="17" key="1">
    <citation type="submission" date="2023-04" db="EMBL/GenBank/DDBJ databases">
        <title>Comparative genomic analysis of Cohnella hashimotonis sp. nov., isolated from the International Space Station.</title>
        <authorList>
            <person name="Venkateswaran K."/>
            <person name="Simpson A."/>
        </authorList>
    </citation>
    <scope>NUCLEOTIDE SEQUENCE</scope>
    <source>
        <strain evidence="17">F6_2S_P_1</strain>
    </source>
</reference>
<evidence type="ECO:0000256" key="3">
    <source>
        <dbReference type="ARBA" id="ARBA00012438"/>
    </source>
</evidence>
<dbReference type="InterPro" id="IPR050398">
    <property type="entry name" value="HssS/ArlS-like"/>
</dbReference>
<name>A0ABT6TKQ6_9BACL</name>
<keyword evidence="7 14" id="KW-0812">Transmembrane</keyword>
<dbReference type="InterPro" id="IPR003660">
    <property type="entry name" value="HAMP_dom"/>
</dbReference>
<dbReference type="RefSeq" id="WP_282910187.1">
    <property type="nucleotide sequence ID" value="NZ_JAGRPV010000001.1"/>
</dbReference>
<evidence type="ECO:0000256" key="1">
    <source>
        <dbReference type="ARBA" id="ARBA00000085"/>
    </source>
</evidence>
<keyword evidence="4" id="KW-1003">Cell membrane</keyword>
<dbReference type="SUPFAM" id="SSF55874">
    <property type="entry name" value="ATPase domain of HSP90 chaperone/DNA topoisomerase II/histidine kinase"/>
    <property type="match status" value="1"/>
</dbReference>
<proteinExistence type="predicted"/>
<feature type="domain" description="HAMP" evidence="16">
    <location>
        <begin position="127"/>
        <end position="180"/>
    </location>
</feature>
<keyword evidence="9 17" id="KW-0418">Kinase</keyword>
<keyword evidence="8" id="KW-0547">Nucleotide-binding</keyword>
<sequence>MSFKLDFRWLQTVRWKFLAAALAAVALTAATLYGLYLLAQYLIKIPFFHVPMAPAINRVGSTPILIVLGTVLFFVYYFLFSRSTIRRLEELDAALRGMENGELVPGTLTPSKDELGQAAGSIDRLGKKLTEYSERITEGLQAVASGRLEYRIEADRSYGDLARIADSINAMAEQLDRSIRDERHAEKTKNDLITGVSHDLRTPLTSILGFLEVIEQDRYKDEVELRHYVNIAYEKARSLKKLIDDLFEYTRIGGGMPLAWTALDLTGLLRQLAEEFVPILEKASMTCRLAAPEALLVIEGDGNLLVRAFENLVSNAIAHGSGSPYVDIQIERREDIALIRIINYGEPIPAMDLPFIFDRFYRGDRSRASGGTGLGLAIVKSIAEVHGGRVDARSDRSRTVFEISLPVARSS</sequence>
<protein>
    <recommendedName>
        <fullName evidence="3">histidine kinase</fullName>
        <ecNumber evidence="3">2.7.13.3</ecNumber>
    </recommendedName>
</protein>
<dbReference type="CDD" id="cd06225">
    <property type="entry name" value="HAMP"/>
    <property type="match status" value="1"/>
</dbReference>
<dbReference type="Proteomes" id="UP001161691">
    <property type="component" value="Unassembled WGS sequence"/>
</dbReference>
<gene>
    <name evidence="17" type="ORF">KB449_20790</name>
</gene>
<dbReference type="EC" id="2.7.13.3" evidence="3"/>
<evidence type="ECO:0000256" key="4">
    <source>
        <dbReference type="ARBA" id="ARBA00022475"/>
    </source>
</evidence>
<evidence type="ECO:0000259" key="16">
    <source>
        <dbReference type="PROSITE" id="PS50885"/>
    </source>
</evidence>
<evidence type="ECO:0000256" key="11">
    <source>
        <dbReference type="ARBA" id="ARBA00022989"/>
    </source>
</evidence>
<dbReference type="SMART" id="SM00387">
    <property type="entry name" value="HATPase_c"/>
    <property type="match status" value="1"/>
</dbReference>
<dbReference type="PRINTS" id="PR00344">
    <property type="entry name" value="BCTRLSENSOR"/>
</dbReference>
<dbReference type="CDD" id="cd00075">
    <property type="entry name" value="HATPase"/>
    <property type="match status" value="1"/>
</dbReference>
<evidence type="ECO:0000256" key="8">
    <source>
        <dbReference type="ARBA" id="ARBA00022741"/>
    </source>
</evidence>
<keyword evidence="18" id="KW-1185">Reference proteome</keyword>
<feature type="transmembrane region" description="Helical" evidence="14">
    <location>
        <begin position="63"/>
        <end position="80"/>
    </location>
</feature>
<evidence type="ECO:0000256" key="14">
    <source>
        <dbReference type="SAM" id="Phobius"/>
    </source>
</evidence>
<comment type="catalytic activity">
    <reaction evidence="1">
        <text>ATP + protein L-histidine = ADP + protein N-phospho-L-histidine.</text>
        <dbReference type="EC" id="2.7.13.3"/>
    </reaction>
</comment>
<dbReference type="SMART" id="SM00388">
    <property type="entry name" value="HisKA"/>
    <property type="match status" value="1"/>
</dbReference>
<accession>A0ABT6TKQ6</accession>
<keyword evidence="10" id="KW-0067">ATP-binding</keyword>